<feature type="compositionally biased region" description="Basic and acidic residues" evidence="1">
    <location>
        <begin position="1262"/>
        <end position="1281"/>
    </location>
</feature>
<dbReference type="Proteomes" id="UP000799772">
    <property type="component" value="Unassembled WGS sequence"/>
</dbReference>
<name>A0A9P4ITT9_9PEZI</name>
<feature type="compositionally biased region" description="Polar residues" evidence="1">
    <location>
        <begin position="20"/>
        <end position="36"/>
    </location>
</feature>
<feature type="compositionally biased region" description="Basic and acidic residues" evidence="1">
    <location>
        <begin position="340"/>
        <end position="349"/>
    </location>
</feature>
<feature type="region of interest" description="Disordered" evidence="1">
    <location>
        <begin position="338"/>
        <end position="576"/>
    </location>
</feature>
<dbReference type="OrthoDB" id="2590867at2759"/>
<feature type="compositionally biased region" description="Polar residues" evidence="1">
    <location>
        <begin position="48"/>
        <end position="67"/>
    </location>
</feature>
<evidence type="ECO:0000313" key="3">
    <source>
        <dbReference type="Proteomes" id="UP000799772"/>
    </source>
</evidence>
<feature type="compositionally biased region" description="Basic and acidic residues" evidence="1">
    <location>
        <begin position="921"/>
        <end position="944"/>
    </location>
</feature>
<feature type="region of interest" description="Disordered" evidence="1">
    <location>
        <begin position="1118"/>
        <end position="1168"/>
    </location>
</feature>
<feature type="compositionally biased region" description="Low complexity" evidence="1">
    <location>
        <begin position="172"/>
        <end position="186"/>
    </location>
</feature>
<feature type="compositionally biased region" description="Basic and acidic residues" evidence="1">
    <location>
        <begin position="814"/>
        <end position="824"/>
    </location>
</feature>
<feature type="region of interest" description="Disordered" evidence="1">
    <location>
        <begin position="1180"/>
        <end position="1358"/>
    </location>
</feature>
<feature type="compositionally biased region" description="Basic and acidic residues" evidence="1">
    <location>
        <begin position="187"/>
        <end position="196"/>
    </location>
</feature>
<feature type="compositionally biased region" description="Low complexity" evidence="1">
    <location>
        <begin position="466"/>
        <end position="478"/>
    </location>
</feature>
<feature type="compositionally biased region" description="Basic and acidic residues" evidence="1">
    <location>
        <begin position="970"/>
        <end position="980"/>
    </location>
</feature>
<gene>
    <name evidence="2" type="ORF">NA57DRAFT_51006</name>
</gene>
<feature type="compositionally biased region" description="Basic and acidic residues" evidence="1">
    <location>
        <begin position="1159"/>
        <end position="1168"/>
    </location>
</feature>
<feature type="compositionally biased region" description="Low complexity" evidence="1">
    <location>
        <begin position="254"/>
        <end position="272"/>
    </location>
</feature>
<feature type="compositionally biased region" description="Basic and acidic residues" evidence="1">
    <location>
        <begin position="482"/>
        <end position="505"/>
    </location>
</feature>
<feature type="compositionally biased region" description="Polar residues" evidence="1">
    <location>
        <begin position="687"/>
        <end position="697"/>
    </location>
</feature>
<comment type="caution">
    <text evidence="2">The sequence shown here is derived from an EMBL/GenBank/DDBJ whole genome shotgun (WGS) entry which is preliminary data.</text>
</comment>
<dbReference type="EMBL" id="ML978121">
    <property type="protein sequence ID" value="KAF2104161.1"/>
    <property type="molecule type" value="Genomic_DNA"/>
</dbReference>
<accession>A0A9P4ITT9</accession>
<feature type="region of interest" description="Disordered" evidence="1">
    <location>
        <begin position="864"/>
        <end position="907"/>
    </location>
</feature>
<keyword evidence="3" id="KW-1185">Reference proteome</keyword>
<feature type="region of interest" description="Disordered" evidence="1">
    <location>
        <begin position="676"/>
        <end position="742"/>
    </location>
</feature>
<sequence length="1358" mass="142330">MDKLKKILKPGGRTDDEVLYSSNRPENKNPQPSSSPKAERDSGMKAQIPNSEGSNYDENRFTNTAAENNPIAYDESQYGTAGATTATQQEEQGAAATGPQEDAATATGGSASSMPSYLRPSQPADGVSQASIKSGIIGHHSEAQSSPLQQTSATEPQSEQQPPLGDQHNQYGRDAAIAGGAAAMADRAYDARRPEDPSATPGSPGSGSEHHDGYAHVQPTSTARKFSLGGSKRPENLQPATTETSPMPQHHYGYDAAVAGASGAAGAGAYQASRGDQQPEPSMASASTTQPNPSAVAAARTAAGKQPDTSVDSTQQQHHYGRDAAIAGAGTAAAAGAYEYGHERNDSKVESGPASHTIGPHKSDTMNVFDPRVQPEPEKMKSGRAGPTETDPAPHTIGPHKSDTLNVLDPRVLPQPAKMKDTSVQSTKEDPAPRTAGPHKSDTLNVLDPRAQPQPDKMKGSRGNDAAAAAAATAVGVGAYEGGKRDETRTSEAMTEDRPAPKMEPRAAGTGAPALRKNDSVQSYQDHGPLSDVKTESSYRGWRNPYSSAALDPRVDGMPGAFPVTPGEERDEPQAEHKDYAAAVGGAGVGAAGLGAYEARRDNKEKAPELAASDFGARQDRPETIGTAITTDEPVPSPTRPQVSRKAVGETAEPAESKHDFARDAALGAGVGIGAGSLGAYEATKDPPQSTVPTSTKDVYPDELTSPHYHQPTSATTAGGLQPDSATGDIDQNAQAPSHHYGRDAAVAGGVAAAGAGAYGIGEHYAGDQNQTPIPTTLPQSNYPDQLKEPHHHQPTSAATAGGLQPDSSTGEVPQREQEHHYGRDAALAGGAAATGAGVYETEKHYDQQEPARVKSVKQIYPEDMTKTHHHQPTSAATAGGLKPDSDTGEVQPNVSEHHYGRDAALSGGAATAGVGAYEAEKQYGESKPARAKSTKEIYADDLRKPHHHQPTSATTAGGVNPDSDTGEAQPRETEHHYGRDAALAGGAVAAGAGAYEAEKQYDQNDLARTTSVKEIYPEDVTEPHHHQPTSAQTAGGVRPDSYTGEPTTRPHQAGYQSQYKEHFSSHSDVALPSDDPFAAAGVGTASYDYAERHQPTAAQRDPAEALAAAVTRGYDDQRAVPHTVGGADFDPVRGGTLDGSGVSVPHAHTHPEYQQYEQPHETEQQHHYGRDAAAVGAVGGAAYGAQEMHKHDTPVSPVRANRDSMGSSRYSDDHVHHENDGSGSGSPTSEKKRKHKILTFLNKDKDKNEKTSAPGSPNESRVMRDPASEHRQEREDREKLINPAGGPESGEVQDFSGDGHGMADSKGSMEQDMMTGTSSGVLGQVGDRGGSLRSKAGSTRNKLHKEPPTGWGSPRID</sequence>
<feature type="compositionally biased region" description="Basic and acidic residues" evidence="1">
    <location>
        <begin position="1211"/>
        <end position="1221"/>
    </location>
</feature>
<feature type="compositionally biased region" description="Low complexity" evidence="1">
    <location>
        <begin position="79"/>
        <end position="113"/>
    </location>
</feature>
<organism evidence="2 3">
    <name type="scientific">Rhizodiscina lignyota</name>
    <dbReference type="NCBI Taxonomy" id="1504668"/>
    <lineage>
        <taxon>Eukaryota</taxon>
        <taxon>Fungi</taxon>
        <taxon>Dikarya</taxon>
        <taxon>Ascomycota</taxon>
        <taxon>Pezizomycotina</taxon>
        <taxon>Dothideomycetes</taxon>
        <taxon>Pleosporomycetidae</taxon>
        <taxon>Aulographales</taxon>
        <taxon>Rhizodiscinaceae</taxon>
        <taxon>Rhizodiscina</taxon>
    </lineage>
</organism>
<reference evidence="2" key="1">
    <citation type="journal article" date="2020" name="Stud. Mycol.">
        <title>101 Dothideomycetes genomes: a test case for predicting lifestyles and emergence of pathogens.</title>
        <authorList>
            <person name="Haridas S."/>
            <person name="Albert R."/>
            <person name="Binder M."/>
            <person name="Bloem J."/>
            <person name="Labutti K."/>
            <person name="Salamov A."/>
            <person name="Andreopoulos B."/>
            <person name="Baker S."/>
            <person name="Barry K."/>
            <person name="Bills G."/>
            <person name="Bluhm B."/>
            <person name="Cannon C."/>
            <person name="Castanera R."/>
            <person name="Culley D."/>
            <person name="Daum C."/>
            <person name="Ezra D."/>
            <person name="Gonzalez J."/>
            <person name="Henrissat B."/>
            <person name="Kuo A."/>
            <person name="Liang C."/>
            <person name="Lipzen A."/>
            <person name="Lutzoni F."/>
            <person name="Magnuson J."/>
            <person name="Mondo S."/>
            <person name="Nolan M."/>
            <person name="Ohm R."/>
            <person name="Pangilinan J."/>
            <person name="Park H.-J."/>
            <person name="Ramirez L."/>
            <person name="Alfaro M."/>
            <person name="Sun H."/>
            <person name="Tritt A."/>
            <person name="Yoshinaga Y."/>
            <person name="Zwiers L.-H."/>
            <person name="Turgeon B."/>
            <person name="Goodwin S."/>
            <person name="Spatafora J."/>
            <person name="Crous P."/>
            <person name="Grigoriev I."/>
        </authorList>
    </citation>
    <scope>NUCLEOTIDE SEQUENCE</scope>
    <source>
        <strain evidence="2">CBS 133067</strain>
    </source>
</reference>
<protein>
    <submittedName>
        <fullName evidence="2">Uncharacterized protein</fullName>
    </submittedName>
</protein>
<feature type="compositionally biased region" description="Polar residues" evidence="1">
    <location>
        <begin position="238"/>
        <end position="247"/>
    </location>
</feature>
<feature type="region of interest" description="Disordered" evidence="1">
    <location>
        <begin position="999"/>
        <end position="1082"/>
    </location>
</feature>
<feature type="compositionally biased region" description="Polar residues" evidence="1">
    <location>
        <begin position="768"/>
        <end position="784"/>
    </location>
</feature>
<feature type="region of interest" description="Disordered" evidence="1">
    <location>
        <begin position="1"/>
        <end position="326"/>
    </location>
</feature>
<feature type="region of interest" description="Disordered" evidence="1">
    <location>
        <begin position="762"/>
        <end position="834"/>
    </location>
</feature>
<feature type="compositionally biased region" description="Polar residues" evidence="1">
    <location>
        <begin position="143"/>
        <end position="161"/>
    </location>
</feature>
<feature type="compositionally biased region" description="Polar residues" evidence="1">
    <location>
        <begin position="307"/>
        <end position="318"/>
    </location>
</feature>
<evidence type="ECO:0000313" key="2">
    <source>
        <dbReference type="EMBL" id="KAF2104161.1"/>
    </source>
</evidence>
<proteinExistence type="predicted"/>
<evidence type="ECO:0000256" key="1">
    <source>
        <dbReference type="SAM" id="MobiDB-lite"/>
    </source>
</evidence>
<feature type="region of interest" description="Disordered" evidence="1">
    <location>
        <begin position="601"/>
        <end position="663"/>
    </location>
</feature>
<feature type="region of interest" description="Disordered" evidence="1">
    <location>
        <begin position="921"/>
        <end position="983"/>
    </location>
</feature>
<feature type="compositionally biased region" description="Polar residues" evidence="1">
    <location>
        <begin position="1045"/>
        <end position="1059"/>
    </location>
</feature>
<feature type="compositionally biased region" description="Low complexity" evidence="1">
    <location>
        <begin position="197"/>
        <end position="207"/>
    </location>
</feature>
<feature type="compositionally biased region" description="Polar residues" evidence="1">
    <location>
        <begin position="274"/>
        <end position="293"/>
    </location>
</feature>